<protein>
    <submittedName>
        <fullName evidence="2">Predicted metal-binding protein</fullName>
    </submittedName>
</protein>
<feature type="domain" description="CGGC" evidence="1">
    <location>
        <begin position="3"/>
        <end position="115"/>
    </location>
</feature>
<evidence type="ECO:0000313" key="2">
    <source>
        <dbReference type="EMBL" id="SDT85044.1"/>
    </source>
</evidence>
<evidence type="ECO:0000313" key="3">
    <source>
        <dbReference type="Proteomes" id="UP000199608"/>
    </source>
</evidence>
<dbReference type="Pfam" id="PF08821">
    <property type="entry name" value="CGGC"/>
    <property type="match status" value="1"/>
</dbReference>
<proteinExistence type="predicted"/>
<dbReference type="SMART" id="SM01078">
    <property type="entry name" value="CGGC"/>
    <property type="match status" value="1"/>
</dbReference>
<dbReference type="Proteomes" id="UP000199608">
    <property type="component" value="Unassembled WGS sequence"/>
</dbReference>
<accession>A0A1H2DQI8</accession>
<reference evidence="3" key="1">
    <citation type="submission" date="2016-10" db="EMBL/GenBank/DDBJ databases">
        <authorList>
            <person name="Varghese N."/>
            <person name="Submissions S."/>
        </authorList>
    </citation>
    <scope>NUCLEOTIDE SEQUENCE [LARGE SCALE GENOMIC DNA]</scope>
    <source>
        <strain evidence="3">DSM 3384</strain>
    </source>
</reference>
<evidence type="ECO:0000259" key="1">
    <source>
        <dbReference type="SMART" id="SM01078"/>
    </source>
</evidence>
<dbReference type="EMBL" id="FNLL01000001">
    <property type="protein sequence ID" value="SDT85044.1"/>
    <property type="molecule type" value="Genomic_DNA"/>
</dbReference>
<sequence length="130" mass="14427">MTKVAIIRCEKNLDRCPLTNCFKCLAEKKEGFSIYDDCTLTGVFNCQCPGDVSVNLSKILKSKGTEVIHFCTCTFAKKTDEGWVDKNGGFCETIDNLIEQVHNKTGIHCVKGTAHLPKDYSIKTWGEVSA</sequence>
<gene>
    <name evidence="2" type="ORF">SAMN04487931_101489</name>
</gene>
<dbReference type="RefSeq" id="WP_014958178.1">
    <property type="nucleotide sequence ID" value="NZ_FNLL01000001.1"/>
</dbReference>
<name>A0A1H2DQI8_9BACT</name>
<dbReference type="InterPro" id="IPR014925">
    <property type="entry name" value="CGGC_dom"/>
</dbReference>
<keyword evidence="3" id="KW-1185">Reference proteome</keyword>
<dbReference type="AlphaFoldDB" id="A0A1H2DQI8"/>
<organism evidence="2 3">
    <name type="scientific">Desulfobacula phenolica</name>
    <dbReference type="NCBI Taxonomy" id="90732"/>
    <lineage>
        <taxon>Bacteria</taxon>
        <taxon>Pseudomonadati</taxon>
        <taxon>Thermodesulfobacteriota</taxon>
        <taxon>Desulfobacteria</taxon>
        <taxon>Desulfobacterales</taxon>
        <taxon>Desulfobacteraceae</taxon>
        <taxon>Desulfobacula</taxon>
    </lineage>
</organism>